<reference evidence="4" key="3">
    <citation type="submission" date="2020-10" db="UniProtKB">
        <authorList>
            <consortium name="WormBaseParasite"/>
        </authorList>
    </citation>
    <scope>IDENTIFICATION</scope>
</reference>
<feature type="transmembrane region" description="Helical" evidence="1">
    <location>
        <begin position="144"/>
        <end position="167"/>
    </location>
</feature>
<dbReference type="OrthoDB" id="435607at2759"/>
<evidence type="ECO:0000256" key="1">
    <source>
        <dbReference type="SAM" id="Phobius"/>
    </source>
</evidence>
<keyword evidence="1" id="KW-0472">Membrane</keyword>
<dbReference type="EMBL" id="LK028586">
    <property type="protein sequence ID" value="CDS22329.1"/>
    <property type="molecule type" value="Genomic_DNA"/>
</dbReference>
<dbReference type="WBParaSite" id="EgrG_000353600">
    <property type="protein sequence ID" value="EgrG_000353600"/>
    <property type="gene ID" value="EgrG_000353600"/>
</dbReference>
<proteinExistence type="predicted"/>
<evidence type="ECO:0000313" key="3">
    <source>
        <dbReference type="Proteomes" id="UP000492820"/>
    </source>
</evidence>
<dbReference type="Proteomes" id="UP000492820">
    <property type="component" value="Unassembled WGS sequence"/>
</dbReference>
<keyword evidence="1" id="KW-0812">Transmembrane</keyword>
<sequence length="175" mass="19403">MSACCRYWLNATRNRKQKIPLPRNDTVINGTNANSVNTINEPTDATNAVENNGNQANALPPVTSQPGDRDPVRMMVIALPGPGHTVFKSRSCPPLDVTNEIEALDTVSTVTDNSDFAWMDARNPVTKALEAERLSPVFPFLSTLFYLPIIWLTGCMSLSVFLLLFICRKKEFIAF</sequence>
<name>A0A068WRD4_ECHGR</name>
<evidence type="ECO:0000313" key="4">
    <source>
        <dbReference type="WBParaSite" id="EgrG_000353600"/>
    </source>
</evidence>
<reference evidence="2 3" key="1">
    <citation type="journal article" date="2013" name="Nature">
        <title>The genomes of four tapeworm species reveal adaptations to parasitism.</title>
        <authorList>
            <person name="Tsai I.J."/>
            <person name="Zarowiecki M."/>
            <person name="Holroyd N."/>
            <person name="Garciarrubio A."/>
            <person name="Sanchez-Flores A."/>
            <person name="Brooks K.L."/>
            <person name="Tracey A."/>
            <person name="Bobes R.J."/>
            <person name="Fragoso G."/>
            <person name="Sciutto E."/>
            <person name="Aslett M."/>
            <person name="Beasley H."/>
            <person name="Bennett H.M."/>
            <person name="Cai J."/>
            <person name="Camicia F."/>
            <person name="Clark R."/>
            <person name="Cucher M."/>
            <person name="De Silva N."/>
            <person name="Day T.A."/>
            <person name="Deplazes P."/>
            <person name="Estrada K."/>
            <person name="Fernandez C."/>
            <person name="Holland P.W."/>
            <person name="Hou J."/>
            <person name="Hu S."/>
            <person name="Huckvale T."/>
            <person name="Hung S.S."/>
            <person name="Kamenetzky L."/>
            <person name="Keane J.A."/>
            <person name="Kiss F."/>
            <person name="Koziol U."/>
            <person name="Lambert O."/>
            <person name="Liu K."/>
            <person name="Luo X."/>
            <person name="Luo Y."/>
            <person name="Macchiaroli N."/>
            <person name="Nichol S."/>
            <person name="Paps J."/>
            <person name="Parkinson J."/>
            <person name="Pouchkina-Stantcheva N."/>
            <person name="Riddiford N."/>
            <person name="Rosenzvit M."/>
            <person name="Salinas G."/>
            <person name="Wasmuth J.D."/>
            <person name="Zamanian M."/>
            <person name="Zheng Y."/>
            <person name="Cai X."/>
            <person name="Soberon X."/>
            <person name="Olson P.D."/>
            <person name="Laclette J.P."/>
            <person name="Brehm K."/>
            <person name="Berriman M."/>
            <person name="Garciarrubio A."/>
            <person name="Bobes R.J."/>
            <person name="Fragoso G."/>
            <person name="Sanchez-Flores A."/>
            <person name="Estrada K."/>
            <person name="Cevallos M.A."/>
            <person name="Morett E."/>
            <person name="Gonzalez V."/>
            <person name="Portillo T."/>
            <person name="Ochoa-Leyva A."/>
            <person name="Jose M.V."/>
            <person name="Sciutto E."/>
            <person name="Landa A."/>
            <person name="Jimenez L."/>
            <person name="Valdes V."/>
            <person name="Carrero J.C."/>
            <person name="Larralde C."/>
            <person name="Morales-Montor J."/>
            <person name="Limon-Lason J."/>
            <person name="Soberon X."/>
            <person name="Laclette J.P."/>
        </authorList>
    </citation>
    <scope>NUCLEOTIDE SEQUENCE [LARGE SCALE GENOMIC DNA]</scope>
</reference>
<keyword evidence="1" id="KW-1133">Transmembrane helix</keyword>
<evidence type="ECO:0000313" key="2">
    <source>
        <dbReference type="EMBL" id="CDS22329.1"/>
    </source>
</evidence>
<reference evidence="2" key="2">
    <citation type="submission" date="2014-06" db="EMBL/GenBank/DDBJ databases">
        <authorList>
            <person name="Aslett M."/>
        </authorList>
    </citation>
    <scope>NUCLEOTIDE SEQUENCE</scope>
</reference>
<accession>A0A068WRD4</accession>
<organism evidence="2">
    <name type="scientific">Echinococcus granulosus</name>
    <name type="common">Hydatid tapeworm</name>
    <dbReference type="NCBI Taxonomy" id="6210"/>
    <lineage>
        <taxon>Eukaryota</taxon>
        <taxon>Metazoa</taxon>
        <taxon>Spiralia</taxon>
        <taxon>Lophotrochozoa</taxon>
        <taxon>Platyhelminthes</taxon>
        <taxon>Cestoda</taxon>
        <taxon>Eucestoda</taxon>
        <taxon>Cyclophyllidea</taxon>
        <taxon>Taeniidae</taxon>
        <taxon>Echinococcus</taxon>
        <taxon>Echinococcus granulosus group</taxon>
    </lineage>
</organism>
<protein>
    <submittedName>
        <fullName evidence="2 4">Expressed conserved protein</fullName>
    </submittedName>
</protein>
<gene>
    <name evidence="2" type="ORF">EgrG_000353600</name>
</gene>
<dbReference type="AlphaFoldDB" id="A0A068WRD4"/>